<proteinExistence type="predicted"/>
<reference evidence="1" key="1">
    <citation type="submission" date="2019-08" db="EMBL/GenBank/DDBJ databases">
        <authorList>
            <person name="Kucharzyk K."/>
            <person name="Murdoch R.W."/>
            <person name="Higgins S."/>
            <person name="Loffler F."/>
        </authorList>
    </citation>
    <scope>NUCLEOTIDE SEQUENCE</scope>
</reference>
<dbReference type="InterPro" id="IPR009061">
    <property type="entry name" value="DNA-bd_dom_put_sf"/>
</dbReference>
<evidence type="ECO:0000313" key="1">
    <source>
        <dbReference type="EMBL" id="MPM48816.1"/>
    </source>
</evidence>
<dbReference type="AlphaFoldDB" id="A0A645A7C1"/>
<dbReference type="SUPFAM" id="SSF46955">
    <property type="entry name" value="Putative DNA-binding domain"/>
    <property type="match status" value="1"/>
</dbReference>
<organism evidence="1">
    <name type="scientific">bioreactor metagenome</name>
    <dbReference type="NCBI Taxonomy" id="1076179"/>
    <lineage>
        <taxon>unclassified sequences</taxon>
        <taxon>metagenomes</taxon>
        <taxon>ecological metagenomes</taxon>
    </lineage>
</organism>
<evidence type="ECO:0008006" key="2">
    <source>
        <dbReference type="Google" id="ProtNLM"/>
    </source>
</evidence>
<protein>
    <recommendedName>
        <fullName evidence="2">Helix-turn-helix domain-containing protein</fullName>
    </recommendedName>
</protein>
<sequence length="91" mass="10575">MAELKIPLPDSFQDEIKDMFRMAASQAINEAVQRERITKDWMDQKTACEYLGISFGTLQNFRRLGLKISTVQGKTLVSKKEINRFLESYQQ</sequence>
<accession>A0A645A7C1</accession>
<gene>
    <name evidence="1" type="ORF">SDC9_95543</name>
</gene>
<dbReference type="EMBL" id="VSSQ01012265">
    <property type="protein sequence ID" value="MPM48816.1"/>
    <property type="molecule type" value="Genomic_DNA"/>
</dbReference>
<comment type="caution">
    <text evidence="1">The sequence shown here is derived from an EMBL/GenBank/DDBJ whole genome shotgun (WGS) entry which is preliminary data.</text>
</comment>
<name>A0A645A7C1_9ZZZZ</name>